<gene>
    <name evidence="1" type="ORF">MSG28_001247</name>
</gene>
<accession>A0ACC0K457</accession>
<dbReference type="Proteomes" id="UP001064048">
    <property type="component" value="Chromosome Z"/>
</dbReference>
<dbReference type="EMBL" id="CM046131">
    <property type="protein sequence ID" value="KAI8431209.1"/>
    <property type="molecule type" value="Genomic_DNA"/>
</dbReference>
<evidence type="ECO:0000313" key="1">
    <source>
        <dbReference type="EMBL" id="KAI8431209.1"/>
    </source>
</evidence>
<protein>
    <submittedName>
        <fullName evidence="1">Uncharacterized protein</fullName>
    </submittedName>
</protein>
<keyword evidence="2" id="KW-1185">Reference proteome</keyword>
<name>A0ACC0K457_CHOFU</name>
<proteinExistence type="predicted"/>
<sequence>MLGVYLRDRIRNEEIRGRTRVTDIAKRICSLKPRTGNRSVGRPPTRWTDDLVKVAGSRWVHAASNQSDWRSMSNSGRPMADMMMMMGSYERVPSSPQPSVDRLSVTWADPSMASTAVNLFHLPTEIPVSNEVKFSPAAAMSAWRPPRTSESSGASNRPSHANTRLQPSDKTTLASRCSPTRF</sequence>
<reference evidence="1 2" key="1">
    <citation type="journal article" date="2022" name="Genome Biol. Evol.">
        <title>The Spruce Budworm Genome: Reconstructing the Evolutionary History of Antifreeze Proteins.</title>
        <authorList>
            <person name="Beliveau C."/>
            <person name="Gagne P."/>
            <person name="Picq S."/>
            <person name="Vernygora O."/>
            <person name="Keeling C.I."/>
            <person name="Pinkney K."/>
            <person name="Doucet D."/>
            <person name="Wen F."/>
            <person name="Johnston J.S."/>
            <person name="Maaroufi H."/>
            <person name="Boyle B."/>
            <person name="Laroche J."/>
            <person name="Dewar K."/>
            <person name="Juretic N."/>
            <person name="Blackburn G."/>
            <person name="Nisole A."/>
            <person name="Brunet B."/>
            <person name="Brandao M."/>
            <person name="Lumley L."/>
            <person name="Duan J."/>
            <person name="Quan G."/>
            <person name="Lucarotti C.J."/>
            <person name="Roe A.D."/>
            <person name="Sperling F.A.H."/>
            <person name="Levesque R.C."/>
            <person name="Cusson M."/>
        </authorList>
    </citation>
    <scope>NUCLEOTIDE SEQUENCE [LARGE SCALE GENOMIC DNA]</scope>
    <source>
        <strain evidence="1">Glfc:IPQL:Cfum</strain>
    </source>
</reference>
<evidence type="ECO:0000313" key="2">
    <source>
        <dbReference type="Proteomes" id="UP001064048"/>
    </source>
</evidence>
<organism evidence="1 2">
    <name type="scientific">Choristoneura fumiferana</name>
    <name type="common">Spruce budworm moth</name>
    <name type="synonym">Archips fumiferana</name>
    <dbReference type="NCBI Taxonomy" id="7141"/>
    <lineage>
        <taxon>Eukaryota</taxon>
        <taxon>Metazoa</taxon>
        <taxon>Ecdysozoa</taxon>
        <taxon>Arthropoda</taxon>
        <taxon>Hexapoda</taxon>
        <taxon>Insecta</taxon>
        <taxon>Pterygota</taxon>
        <taxon>Neoptera</taxon>
        <taxon>Endopterygota</taxon>
        <taxon>Lepidoptera</taxon>
        <taxon>Glossata</taxon>
        <taxon>Ditrysia</taxon>
        <taxon>Tortricoidea</taxon>
        <taxon>Tortricidae</taxon>
        <taxon>Tortricinae</taxon>
        <taxon>Choristoneura</taxon>
    </lineage>
</organism>
<comment type="caution">
    <text evidence="1">The sequence shown here is derived from an EMBL/GenBank/DDBJ whole genome shotgun (WGS) entry which is preliminary data.</text>
</comment>